<evidence type="ECO:0000256" key="1">
    <source>
        <dbReference type="ARBA" id="ARBA00023117"/>
    </source>
</evidence>
<feature type="compositionally biased region" description="Basic residues" evidence="3">
    <location>
        <begin position="331"/>
        <end position="342"/>
    </location>
</feature>
<dbReference type="PANTHER" id="PTHR15398">
    <property type="entry name" value="BROMODOMAIN-CONTAINING PROTEIN 8"/>
    <property type="match status" value="1"/>
</dbReference>
<sequence length="421" mass="47611">MDEQDNYLRKANSSIGTLLLLHVISKYEIDKPNFDWSNVQEKFEKIFENFVSQELLTKNVADNIINDLFSNQEVTKNYYNTLQNVFAKNHINLEIFLRNHRKEELNKEILDLDLAIKRKISLLEQLKLEQQQQQQLKKSGEISNTGGKKKSTTTASSSNNNSNLNTTTTPPITPVSPALVDLEDAKKKEEANNKRVLIGAMSKVWKSLNSHRFAYIFRYPITHEDAPDYDQVIKKRMDLTTLKKNLDDGLYHNVTEFKNEIILIFNNAMQYNAEHSEIFNMANSMKKYAEKELEIVFTTEELLQNNTNSGGGSTRSGRTSLPSTPNTLNRGRGKQPTPKRKNSSSNLEDYGSPISNPNTPSLDSNLESSDQETAPISAPTPASTEKTPTRRGRAAATTTPSKTEPPVTTPANEKKNKRQKT</sequence>
<evidence type="ECO:0000313" key="6">
    <source>
        <dbReference type="Proteomes" id="UP000695562"/>
    </source>
</evidence>
<feature type="region of interest" description="Disordered" evidence="3">
    <location>
        <begin position="136"/>
        <end position="176"/>
    </location>
</feature>
<feature type="compositionally biased region" description="Low complexity" evidence="3">
    <location>
        <begin position="152"/>
        <end position="169"/>
    </location>
</feature>
<organism evidence="5 6">
    <name type="scientific">Polysphondylium violaceum</name>
    <dbReference type="NCBI Taxonomy" id="133409"/>
    <lineage>
        <taxon>Eukaryota</taxon>
        <taxon>Amoebozoa</taxon>
        <taxon>Evosea</taxon>
        <taxon>Eumycetozoa</taxon>
        <taxon>Dictyostelia</taxon>
        <taxon>Dictyosteliales</taxon>
        <taxon>Dictyosteliaceae</taxon>
        <taxon>Polysphondylium</taxon>
    </lineage>
</organism>
<name>A0A8J4PW68_9MYCE</name>
<dbReference type="EMBL" id="AJWJ01000070">
    <property type="protein sequence ID" value="KAF2076173.1"/>
    <property type="molecule type" value="Genomic_DNA"/>
</dbReference>
<dbReference type="InterPro" id="IPR036427">
    <property type="entry name" value="Bromodomain-like_sf"/>
</dbReference>
<feature type="compositionally biased region" description="Polar residues" evidence="3">
    <location>
        <begin position="343"/>
        <end position="386"/>
    </location>
</feature>
<keyword evidence="1 2" id="KW-0103">Bromodomain</keyword>
<dbReference type="AlphaFoldDB" id="A0A8J4PW68"/>
<dbReference type="CDD" id="cd04369">
    <property type="entry name" value="Bromodomain"/>
    <property type="match status" value="1"/>
</dbReference>
<feature type="domain" description="Bromo" evidence="4">
    <location>
        <begin position="209"/>
        <end position="279"/>
    </location>
</feature>
<gene>
    <name evidence="5" type="ORF">CYY_002526</name>
</gene>
<evidence type="ECO:0000313" key="5">
    <source>
        <dbReference type="EMBL" id="KAF2076173.1"/>
    </source>
</evidence>
<evidence type="ECO:0000259" key="4">
    <source>
        <dbReference type="PROSITE" id="PS50014"/>
    </source>
</evidence>
<accession>A0A8J4PW68</accession>
<protein>
    <recommendedName>
        <fullName evidence="4">Bromo domain-containing protein</fullName>
    </recommendedName>
</protein>
<dbReference type="PANTHER" id="PTHR15398:SF4">
    <property type="entry name" value="BROMODOMAIN-CONTAINING PROTEIN 8 ISOFORM X1"/>
    <property type="match status" value="1"/>
</dbReference>
<dbReference type="Proteomes" id="UP000695562">
    <property type="component" value="Unassembled WGS sequence"/>
</dbReference>
<dbReference type="SMART" id="SM00297">
    <property type="entry name" value="BROMO"/>
    <property type="match status" value="1"/>
</dbReference>
<evidence type="ECO:0000256" key="3">
    <source>
        <dbReference type="SAM" id="MobiDB-lite"/>
    </source>
</evidence>
<dbReference type="Gene3D" id="1.20.920.10">
    <property type="entry name" value="Bromodomain-like"/>
    <property type="match status" value="1"/>
</dbReference>
<keyword evidence="6" id="KW-1185">Reference proteome</keyword>
<dbReference type="Pfam" id="PF00439">
    <property type="entry name" value="Bromodomain"/>
    <property type="match status" value="1"/>
</dbReference>
<dbReference type="InterPro" id="IPR001487">
    <property type="entry name" value="Bromodomain"/>
</dbReference>
<dbReference type="PROSITE" id="PS50014">
    <property type="entry name" value="BROMODOMAIN_2"/>
    <property type="match status" value="1"/>
</dbReference>
<comment type="caution">
    <text evidence="5">The sequence shown here is derived from an EMBL/GenBank/DDBJ whole genome shotgun (WGS) entry which is preliminary data.</text>
</comment>
<proteinExistence type="predicted"/>
<feature type="region of interest" description="Disordered" evidence="3">
    <location>
        <begin position="304"/>
        <end position="421"/>
    </location>
</feature>
<evidence type="ECO:0000256" key="2">
    <source>
        <dbReference type="PROSITE-ProRule" id="PRU00035"/>
    </source>
</evidence>
<dbReference type="OrthoDB" id="1742084at2759"/>
<reference evidence="5" key="1">
    <citation type="submission" date="2020-01" db="EMBL/GenBank/DDBJ databases">
        <title>Development of genomics and gene disruption for Polysphondylium violaceum indicates a role for the polyketide synthase stlB in stalk morphogenesis.</title>
        <authorList>
            <person name="Narita B."/>
            <person name="Kawabe Y."/>
            <person name="Kin K."/>
            <person name="Saito T."/>
            <person name="Gibbs R."/>
            <person name="Kuspa A."/>
            <person name="Muzny D."/>
            <person name="Queller D."/>
            <person name="Richards S."/>
            <person name="Strassman J."/>
            <person name="Sucgang R."/>
            <person name="Worley K."/>
            <person name="Schaap P."/>
        </authorList>
    </citation>
    <scope>NUCLEOTIDE SEQUENCE</scope>
    <source>
        <strain evidence="5">QSvi11</strain>
    </source>
</reference>
<dbReference type="SUPFAM" id="SSF47370">
    <property type="entry name" value="Bromodomain"/>
    <property type="match status" value="1"/>
</dbReference>
<dbReference type="GO" id="GO:0035267">
    <property type="term" value="C:NuA4 histone acetyltransferase complex"/>
    <property type="evidence" value="ECO:0007669"/>
    <property type="project" value="TreeGrafter"/>
</dbReference>
<dbReference type="PRINTS" id="PR00503">
    <property type="entry name" value="BROMODOMAIN"/>
</dbReference>